<sequence>GVPRQQKERLDLADGINAMISPVVCELGALKTAPVADCSSFDFLLDQLVEHPEECLADPLALFRAPVCMPAP</sequence>
<proteinExistence type="predicted"/>
<evidence type="ECO:0000313" key="2">
    <source>
        <dbReference type="Proteomes" id="UP000649617"/>
    </source>
</evidence>
<organism evidence="1 2">
    <name type="scientific">Symbiodinium pilosum</name>
    <name type="common">Dinoflagellate</name>
    <dbReference type="NCBI Taxonomy" id="2952"/>
    <lineage>
        <taxon>Eukaryota</taxon>
        <taxon>Sar</taxon>
        <taxon>Alveolata</taxon>
        <taxon>Dinophyceae</taxon>
        <taxon>Suessiales</taxon>
        <taxon>Symbiodiniaceae</taxon>
        <taxon>Symbiodinium</taxon>
    </lineage>
</organism>
<name>A0A812WF36_SYMPI</name>
<keyword evidence="2" id="KW-1185">Reference proteome</keyword>
<evidence type="ECO:0000313" key="1">
    <source>
        <dbReference type="EMBL" id="CAE7668630.1"/>
    </source>
</evidence>
<dbReference type="EMBL" id="CAJNIZ010043780">
    <property type="protein sequence ID" value="CAE7668630.1"/>
    <property type="molecule type" value="Genomic_DNA"/>
</dbReference>
<feature type="non-terminal residue" evidence="1">
    <location>
        <position position="1"/>
    </location>
</feature>
<reference evidence="1" key="1">
    <citation type="submission" date="2021-02" db="EMBL/GenBank/DDBJ databases">
        <authorList>
            <person name="Dougan E. K."/>
            <person name="Rhodes N."/>
            <person name="Thang M."/>
            <person name="Chan C."/>
        </authorList>
    </citation>
    <scope>NUCLEOTIDE SEQUENCE</scope>
</reference>
<gene>
    <name evidence="1" type="ORF">SPIL2461_LOCUS18376</name>
</gene>
<dbReference type="Proteomes" id="UP000649617">
    <property type="component" value="Unassembled WGS sequence"/>
</dbReference>
<accession>A0A812WF36</accession>
<dbReference type="AlphaFoldDB" id="A0A812WF36"/>
<dbReference type="OrthoDB" id="10517960at2759"/>
<feature type="non-terminal residue" evidence="1">
    <location>
        <position position="72"/>
    </location>
</feature>
<protein>
    <submittedName>
        <fullName evidence="1">Uncharacterized protein</fullName>
    </submittedName>
</protein>
<comment type="caution">
    <text evidence="1">The sequence shown here is derived from an EMBL/GenBank/DDBJ whole genome shotgun (WGS) entry which is preliminary data.</text>
</comment>